<name>A0AAV7V0T7_PLEWA</name>
<evidence type="ECO:0000256" key="1">
    <source>
        <dbReference type="SAM" id="MobiDB-lite"/>
    </source>
</evidence>
<dbReference type="AlphaFoldDB" id="A0AAV7V0T7"/>
<feature type="region of interest" description="Disordered" evidence="1">
    <location>
        <begin position="54"/>
        <end position="119"/>
    </location>
</feature>
<feature type="compositionally biased region" description="Basic and acidic residues" evidence="1">
    <location>
        <begin position="54"/>
        <end position="64"/>
    </location>
</feature>
<evidence type="ECO:0000313" key="2">
    <source>
        <dbReference type="EMBL" id="KAJ1194995.1"/>
    </source>
</evidence>
<gene>
    <name evidence="2" type="ORF">NDU88_004279</name>
</gene>
<evidence type="ECO:0000313" key="3">
    <source>
        <dbReference type="Proteomes" id="UP001066276"/>
    </source>
</evidence>
<reference evidence="2" key="1">
    <citation type="journal article" date="2022" name="bioRxiv">
        <title>Sequencing and chromosome-scale assembly of the giantPleurodeles waltlgenome.</title>
        <authorList>
            <person name="Brown T."/>
            <person name="Elewa A."/>
            <person name="Iarovenko S."/>
            <person name="Subramanian E."/>
            <person name="Araus A.J."/>
            <person name="Petzold A."/>
            <person name="Susuki M."/>
            <person name="Suzuki K.-i.T."/>
            <person name="Hayashi T."/>
            <person name="Toyoda A."/>
            <person name="Oliveira C."/>
            <person name="Osipova E."/>
            <person name="Leigh N.D."/>
            <person name="Simon A."/>
            <person name="Yun M.H."/>
        </authorList>
    </citation>
    <scope>NUCLEOTIDE SEQUENCE</scope>
    <source>
        <strain evidence="2">20211129_DDA</strain>
        <tissue evidence="2">Liver</tissue>
    </source>
</reference>
<accession>A0AAV7V0T7</accession>
<proteinExistence type="predicted"/>
<sequence>MCRDTKVGLDLQTWAAVLTDLLDPPATDRMREEDSTNPHAVGASTIWTAAECLEHVGPHEKKEGGPAVGPPGGRGGSKQPPVTAAEPRVQAGRLANTCLVPERRGEGSGRSKGAYGRPQ</sequence>
<organism evidence="2 3">
    <name type="scientific">Pleurodeles waltl</name>
    <name type="common">Iberian ribbed newt</name>
    <dbReference type="NCBI Taxonomy" id="8319"/>
    <lineage>
        <taxon>Eukaryota</taxon>
        <taxon>Metazoa</taxon>
        <taxon>Chordata</taxon>
        <taxon>Craniata</taxon>
        <taxon>Vertebrata</taxon>
        <taxon>Euteleostomi</taxon>
        <taxon>Amphibia</taxon>
        <taxon>Batrachia</taxon>
        <taxon>Caudata</taxon>
        <taxon>Salamandroidea</taxon>
        <taxon>Salamandridae</taxon>
        <taxon>Pleurodelinae</taxon>
        <taxon>Pleurodeles</taxon>
    </lineage>
</organism>
<keyword evidence="3" id="KW-1185">Reference proteome</keyword>
<protein>
    <submittedName>
        <fullName evidence="2">Uncharacterized protein</fullName>
    </submittedName>
</protein>
<dbReference type="Proteomes" id="UP001066276">
    <property type="component" value="Chromosome 2_2"/>
</dbReference>
<feature type="compositionally biased region" description="Gly residues" evidence="1">
    <location>
        <begin position="66"/>
        <end position="76"/>
    </location>
</feature>
<dbReference type="EMBL" id="JANPWB010000004">
    <property type="protein sequence ID" value="KAJ1194995.1"/>
    <property type="molecule type" value="Genomic_DNA"/>
</dbReference>
<comment type="caution">
    <text evidence="2">The sequence shown here is derived from an EMBL/GenBank/DDBJ whole genome shotgun (WGS) entry which is preliminary data.</text>
</comment>